<dbReference type="Pfam" id="PF03357">
    <property type="entry name" value="Snf7"/>
    <property type="match status" value="1"/>
</dbReference>
<keyword evidence="1" id="KW-0175">Coiled coil</keyword>
<evidence type="ECO:0008006" key="4">
    <source>
        <dbReference type="Google" id="ProtNLM"/>
    </source>
</evidence>
<feature type="coiled-coil region" evidence="1">
    <location>
        <begin position="9"/>
        <end position="50"/>
    </location>
</feature>
<evidence type="ECO:0000313" key="3">
    <source>
        <dbReference type="Proteomes" id="UP001162131"/>
    </source>
</evidence>
<reference evidence="2" key="1">
    <citation type="submission" date="2021-09" db="EMBL/GenBank/DDBJ databases">
        <authorList>
            <consortium name="AG Swart"/>
            <person name="Singh M."/>
            <person name="Singh A."/>
            <person name="Seah K."/>
            <person name="Emmerich C."/>
        </authorList>
    </citation>
    <scope>NUCLEOTIDE SEQUENCE</scope>
    <source>
        <strain evidence="2">ATCC30299</strain>
    </source>
</reference>
<evidence type="ECO:0000256" key="1">
    <source>
        <dbReference type="SAM" id="Coils"/>
    </source>
</evidence>
<dbReference type="PANTHER" id="PTHR10476">
    <property type="entry name" value="CHARGED MULTIVESICULAR BODY PROTEIN"/>
    <property type="match status" value="1"/>
</dbReference>
<evidence type="ECO:0000313" key="2">
    <source>
        <dbReference type="EMBL" id="CAG9325904.1"/>
    </source>
</evidence>
<comment type="caution">
    <text evidence="2">The sequence shown here is derived from an EMBL/GenBank/DDBJ whole genome shotgun (WGS) entry which is preliminary data.</text>
</comment>
<gene>
    <name evidence="2" type="ORF">BSTOLATCC_MIC39687</name>
</gene>
<protein>
    <recommendedName>
        <fullName evidence="4">Charged multivesicular body protein 2a</fullName>
    </recommendedName>
</protein>
<accession>A0AAU9JLL2</accession>
<keyword evidence="3" id="KW-1185">Reference proteome</keyword>
<name>A0AAU9JLL2_9CILI</name>
<dbReference type="InterPro" id="IPR005024">
    <property type="entry name" value="Snf7_fam"/>
</dbReference>
<proteinExistence type="predicted"/>
<dbReference type="Gene3D" id="6.10.140.1230">
    <property type="match status" value="1"/>
</dbReference>
<dbReference type="GO" id="GO:0007034">
    <property type="term" value="P:vacuolar transport"/>
    <property type="evidence" value="ECO:0007669"/>
    <property type="project" value="InterPro"/>
</dbReference>
<dbReference type="AlphaFoldDB" id="A0AAU9JLL2"/>
<sequence>MGNKAPTPEEQMRESKRLINRAIRELDRERVHLQNEEKKIQMEIKTLARNGQINACKTLAKDLVRSRRYVTKFYEMRSKLQGVLLQLQTVKSTHSMSQALMNVTKSMKAFNKSINNEKLNKIMQEFMRENERMGMTEEMMGEAVDMALDAEGDLEASDQVVGQVLSELGVEISDQLEGGVPVVKAEPQKENNMSDLESRFQNLK</sequence>
<dbReference type="EMBL" id="CAJZBQ010000039">
    <property type="protein sequence ID" value="CAG9325904.1"/>
    <property type="molecule type" value="Genomic_DNA"/>
</dbReference>
<dbReference type="Proteomes" id="UP001162131">
    <property type="component" value="Unassembled WGS sequence"/>
</dbReference>
<organism evidence="2 3">
    <name type="scientific">Blepharisma stoltei</name>
    <dbReference type="NCBI Taxonomy" id="1481888"/>
    <lineage>
        <taxon>Eukaryota</taxon>
        <taxon>Sar</taxon>
        <taxon>Alveolata</taxon>
        <taxon>Ciliophora</taxon>
        <taxon>Postciliodesmatophora</taxon>
        <taxon>Heterotrichea</taxon>
        <taxon>Heterotrichida</taxon>
        <taxon>Blepharismidae</taxon>
        <taxon>Blepharisma</taxon>
    </lineage>
</organism>